<keyword evidence="1" id="KW-0472">Membrane</keyword>
<dbReference type="Proteomes" id="UP001153620">
    <property type="component" value="Chromosome 4"/>
</dbReference>
<sequence length="124" mass="14576">MEDDYISGLFFGTYMFLNFLHTCILTFYIIKLQKSKLFEQNTIVHIDANPYHVSDLINKMPSTETLAPTVEEYEAPLNHQEPKYAEVDPKKTEKYDALNYLQQNTKNNLSYDKLKILSEENQMI</sequence>
<protein>
    <submittedName>
        <fullName evidence="2">Uncharacterized protein</fullName>
    </submittedName>
</protein>
<keyword evidence="1" id="KW-0812">Transmembrane</keyword>
<dbReference type="AlphaFoldDB" id="A0A9N9S8Y0"/>
<accession>A0A9N9S8Y0</accession>
<feature type="transmembrane region" description="Helical" evidence="1">
    <location>
        <begin position="6"/>
        <end position="30"/>
    </location>
</feature>
<name>A0A9N9S8Y0_9DIPT</name>
<proteinExistence type="predicted"/>
<reference evidence="2" key="1">
    <citation type="submission" date="2022-01" db="EMBL/GenBank/DDBJ databases">
        <authorList>
            <person name="King R."/>
        </authorList>
    </citation>
    <scope>NUCLEOTIDE SEQUENCE</scope>
</reference>
<reference evidence="2" key="2">
    <citation type="submission" date="2022-10" db="EMBL/GenBank/DDBJ databases">
        <authorList>
            <consortium name="ENA_rothamsted_submissions"/>
            <consortium name="culmorum"/>
            <person name="King R."/>
        </authorList>
    </citation>
    <scope>NUCLEOTIDE SEQUENCE</scope>
</reference>
<evidence type="ECO:0000313" key="3">
    <source>
        <dbReference type="Proteomes" id="UP001153620"/>
    </source>
</evidence>
<organism evidence="2 3">
    <name type="scientific">Chironomus riparius</name>
    <dbReference type="NCBI Taxonomy" id="315576"/>
    <lineage>
        <taxon>Eukaryota</taxon>
        <taxon>Metazoa</taxon>
        <taxon>Ecdysozoa</taxon>
        <taxon>Arthropoda</taxon>
        <taxon>Hexapoda</taxon>
        <taxon>Insecta</taxon>
        <taxon>Pterygota</taxon>
        <taxon>Neoptera</taxon>
        <taxon>Endopterygota</taxon>
        <taxon>Diptera</taxon>
        <taxon>Nematocera</taxon>
        <taxon>Chironomoidea</taxon>
        <taxon>Chironomidae</taxon>
        <taxon>Chironominae</taxon>
        <taxon>Chironomus</taxon>
    </lineage>
</organism>
<evidence type="ECO:0000313" key="2">
    <source>
        <dbReference type="EMBL" id="CAG9811850.1"/>
    </source>
</evidence>
<dbReference type="EMBL" id="OU895880">
    <property type="protein sequence ID" value="CAG9811850.1"/>
    <property type="molecule type" value="Genomic_DNA"/>
</dbReference>
<evidence type="ECO:0000256" key="1">
    <source>
        <dbReference type="SAM" id="Phobius"/>
    </source>
</evidence>
<keyword evidence="1" id="KW-1133">Transmembrane helix</keyword>
<keyword evidence="3" id="KW-1185">Reference proteome</keyword>
<gene>
    <name evidence="2" type="ORF">CHIRRI_LOCUS14657</name>
</gene>